<dbReference type="GO" id="GO:0004616">
    <property type="term" value="F:phosphogluconate dehydrogenase (decarboxylating) activity"/>
    <property type="evidence" value="ECO:0007669"/>
    <property type="project" value="UniProtKB-EC"/>
</dbReference>
<dbReference type="FunFam" id="3.40.50.720:FF:000007">
    <property type="entry name" value="6-phosphogluconate dehydrogenase, decarboxylating"/>
    <property type="match status" value="1"/>
</dbReference>
<dbReference type="EMBL" id="WEID01000076">
    <property type="protein sequence ID" value="KAB8129344.1"/>
    <property type="molecule type" value="Genomic_DNA"/>
</dbReference>
<feature type="binding site" evidence="8">
    <location>
        <position position="103"/>
    </location>
    <ligand>
        <name>NADP(+)</name>
        <dbReference type="ChEBI" id="CHEBI:58349"/>
    </ligand>
</feature>
<feature type="binding site" description="in other chain" evidence="7">
    <location>
        <position position="191"/>
    </location>
    <ligand>
        <name>substrate</name>
        <note>ligand shared between dimeric partners</note>
    </ligand>
</feature>
<feature type="active site" description="Proton acceptor" evidence="6">
    <location>
        <position position="183"/>
    </location>
</feature>
<dbReference type="InterPro" id="IPR013328">
    <property type="entry name" value="6PGD_dom2"/>
</dbReference>
<dbReference type="SMART" id="SM01350">
    <property type="entry name" value="6PGD"/>
    <property type="match status" value="1"/>
</dbReference>
<feature type="binding site" evidence="7">
    <location>
        <position position="449"/>
    </location>
    <ligand>
        <name>substrate</name>
        <note>ligand shared between dimeric partners</note>
    </ligand>
</feature>
<evidence type="ECO:0000313" key="11">
    <source>
        <dbReference type="EMBL" id="KAB8129344.1"/>
    </source>
</evidence>
<feature type="active site" description="Proton donor" evidence="6">
    <location>
        <position position="190"/>
    </location>
</feature>
<protein>
    <recommendedName>
        <fullName evidence="5 9">6-phosphogluconate dehydrogenase, decarboxylating</fullName>
        <ecNumber evidence="5 9">1.1.1.44</ecNumber>
    </recommendedName>
</protein>
<keyword evidence="12" id="KW-1185">Reference proteome</keyword>
<dbReference type="PIRSF" id="PIRSF000109">
    <property type="entry name" value="6PGD"/>
    <property type="match status" value="1"/>
</dbReference>
<dbReference type="InterPro" id="IPR006184">
    <property type="entry name" value="6PGdom_BS"/>
</dbReference>
<evidence type="ECO:0000256" key="9">
    <source>
        <dbReference type="RuleBase" id="RU000485"/>
    </source>
</evidence>
<feature type="binding site" evidence="8">
    <location>
        <begin position="10"/>
        <end position="15"/>
    </location>
    <ligand>
        <name>NADP(+)</name>
        <dbReference type="ChEBI" id="CHEBI:58349"/>
    </ligand>
</feature>
<evidence type="ECO:0000256" key="3">
    <source>
        <dbReference type="ARBA" id="ARBA00023002"/>
    </source>
</evidence>
<dbReference type="Proteomes" id="UP000480246">
    <property type="component" value="Unassembled WGS sequence"/>
</dbReference>
<accession>A0A7C8GRN4</accession>
<feature type="binding site" description="in other chain" evidence="7">
    <location>
        <begin position="129"/>
        <end position="131"/>
    </location>
    <ligand>
        <name>substrate</name>
        <note>ligand shared between dimeric partners</note>
    </ligand>
</feature>
<evidence type="ECO:0000256" key="7">
    <source>
        <dbReference type="PIRSR" id="PIRSR000109-2"/>
    </source>
</evidence>
<feature type="binding site" evidence="8">
    <location>
        <begin position="33"/>
        <end position="35"/>
    </location>
    <ligand>
        <name>NADP(+)</name>
        <dbReference type="ChEBI" id="CHEBI:58349"/>
    </ligand>
</feature>
<comment type="function">
    <text evidence="5">Catalyzes the oxidative decarboxylation of 6-phosphogluconate to ribulose 5-phosphate and CO(2), with concomitant reduction of NADP to NADPH.</text>
</comment>
<name>A0A7C8GRN4_9BACI</name>
<dbReference type="PRINTS" id="PR00076">
    <property type="entry name" value="6PGDHDRGNASE"/>
</dbReference>
<comment type="caution">
    <text evidence="11">The sequence shown here is derived from an EMBL/GenBank/DDBJ whole genome shotgun (WGS) entry which is preliminary data.</text>
</comment>
<evidence type="ECO:0000256" key="5">
    <source>
        <dbReference type="PIRNR" id="PIRNR000109"/>
    </source>
</evidence>
<dbReference type="InterPro" id="IPR006114">
    <property type="entry name" value="6PGDH_C"/>
</dbReference>
<comment type="similarity">
    <text evidence="1 5 9">Belongs to the 6-phosphogluconate dehydrogenase family.</text>
</comment>
<comment type="pathway">
    <text evidence="5 9">Carbohydrate degradation; pentose phosphate pathway; D-ribulose 5-phosphate from D-glucose 6-phosphate (oxidative stage): step 3/3.</text>
</comment>
<dbReference type="FunFam" id="1.20.5.320:FF:000001">
    <property type="entry name" value="6-phosphogluconate dehydrogenase, decarboxylating"/>
    <property type="match status" value="1"/>
</dbReference>
<dbReference type="UniPathway" id="UPA00115">
    <property type="reaction ID" value="UER00410"/>
</dbReference>
<feature type="binding site" description="in other chain" evidence="7">
    <location>
        <position position="288"/>
    </location>
    <ligand>
        <name>substrate</name>
        <note>ligand shared between dimeric partners</note>
    </ligand>
</feature>
<dbReference type="InterPro" id="IPR008927">
    <property type="entry name" value="6-PGluconate_DH-like_C_sf"/>
</dbReference>
<keyword evidence="5 9" id="KW-0570">Pentose shunt</keyword>
<dbReference type="RefSeq" id="WP_153405365.1">
    <property type="nucleotide sequence ID" value="NZ_ML762436.1"/>
</dbReference>
<evidence type="ECO:0000256" key="6">
    <source>
        <dbReference type="PIRSR" id="PIRSR000109-1"/>
    </source>
</evidence>
<feature type="binding site" description="in other chain" evidence="7">
    <location>
        <begin position="186"/>
        <end position="187"/>
    </location>
    <ligand>
        <name>substrate</name>
        <note>ligand shared between dimeric partners</note>
    </ligand>
</feature>
<dbReference type="InterPro" id="IPR006113">
    <property type="entry name" value="6PGDH_Gnd/GntZ"/>
</dbReference>
<evidence type="ECO:0000259" key="10">
    <source>
        <dbReference type="SMART" id="SM01350"/>
    </source>
</evidence>
<comment type="subunit">
    <text evidence="2 5">Homodimer.</text>
</comment>
<dbReference type="EC" id="1.1.1.44" evidence="5 9"/>
<dbReference type="Pfam" id="PF03446">
    <property type="entry name" value="NAD_binding_2"/>
    <property type="match status" value="1"/>
</dbReference>
<evidence type="ECO:0000256" key="8">
    <source>
        <dbReference type="PIRSR" id="PIRSR000109-3"/>
    </source>
</evidence>
<dbReference type="GO" id="GO:0006098">
    <property type="term" value="P:pentose-phosphate shunt"/>
    <property type="evidence" value="ECO:0007669"/>
    <property type="project" value="UniProtKB-UniPathway"/>
</dbReference>
<dbReference type="Gene3D" id="1.20.5.320">
    <property type="entry name" value="6-Phosphogluconate Dehydrogenase, domain 3"/>
    <property type="match status" value="1"/>
</dbReference>
<dbReference type="GO" id="GO:0050661">
    <property type="term" value="F:NADP binding"/>
    <property type="evidence" value="ECO:0007669"/>
    <property type="project" value="InterPro"/>
</dbReference>
<feature type="domain" description="6-phosphogluconate dehydrogenase C-terminal" evidence="10">
    <location>
        <begin position="179"/>
        <end position="471"/>
    </location>
</feature>
<feature type="binding site" description="in other chain" evidence="7">
    <location>
        <position position="261"/>
    </location>
    <ligand>
        <name>substrate</name>
        <note>ligand shared between dimeric partners</note>
    </ligand>
</feature>
<comment type="catalytic activity">
    <reaction evidence="5 9">
        <text>6-phospho-D-gluconate + NADP(+) = D-ribulose 5-phosphate + CO2 + NADPH</text>
        <dbReference type="Rhea" id="RHEA:10116"/>
        <dbReference type="ChEBI" id="CHEBI:16526"/>
        <dbReference type="ChEBI" id="CHEBI:57783"/>
        <dbReference type="ChEBI" id="CHEBI:58121"/>
        <dbReference type="ChEBI" id="CHEBI:58349"/>
        <dbReference type="ChEBI" id="CHEBI:58759"/>
        <dbReference type="EC" id="1.1.1.44"/>
    </reaction>
</comment>
<evidence type="ECO:0000256" key="2">
    <source>
        <dbReference type="ARBA" id="ARBA00011738"/>
    </source>
</evidence>
<keyword evidence="5 9" id="KW-0521">NADP</keyword>
<evidence type="ECO:0000256" key="1">
    <source>
        <dbReference type="ARBA" id="ARBA00008419"/>
    </source>
</evidence>
<dbReference type="InterPro" id="IPR036291">
    <property type="entry name" value="NAD(P)-bd_dom_sf"/>
</dbReference>
<keyword evidence="4 9" id="KW-0311">Gluconate utilization</keyword>
<dbReference type="AlphaFoldDB" id="A0A7C8GRN4"/>
<dbReference type="NCBIfam" id="NF006765">
    <property type="entry name" value="PRK09287.1"/>
    <property type="match status" value="1"/>
</dbReference>
<evidence type="ECO:0000313" key="12">
    <source>
        <dbReference type="Proteomes" id="UP000480246"/>
    </source>
</evidence>
<proteinExistence type="inferred from homology"/>
<dbReference type="NCBIfam" id="TIGR00873">
    <property type="entry name" value="gnd"/>
    <property type="match status" value="1"/>
</dbReference>
<evidence type="ECO:0000256" key="4">
    <source>
        <dbReference type="ARBA" id="ARBA00023064"/>
    </source>
</evidence>
<dbReference type="GO" id="GO:0019521">
    <property type="term" value="P:D-gluconate metabolic process"/>
    <property type="evidence" value="ECO:0007669"/>
    <property type="project" value="UniProtKB-KW"/>
</dbReference>
<dbReference type="Gene3D" id="1.10.1040.10">
    <property type="entry name" value="N-(1-d-carboxylethyl)-l-norvaline Dehydrogenase, domain 2"/>
    <property type="match status" value="1"/>
</dbReference>
<keyword evidence="3 5" id="KW-0560">Oxidoreductase</keyword>
<organism evidence="11 12">
    <name type="scientific">Gracilibacillus oryzae</name>
    <dbReference type="NCBI Taxonomy" id="1672701"/>
    <lineage>
        <taxon>Bacteria</taxon>
        <taxon>Bacillati</taxon>
        <taxon>Bacillota</taxon>
        <taxon>Bacilli</taxon>
        <taxon>Bacillales</taxon>
        <taxon>Bacillaceae</taxon>
        <taxon>Gracilibacillus</taxon>
    </lineage>
</organism>
<dbReference type="InterPro" id="IPR006183">
    <property type="entry name" value="Pgluconate_DH"/>
</dbReference>
<dbReference type="FunFam" id="1.10.1040.10:FF:000002">
    <property type="entry name" value="6-phosphogluconate dehydrogenase, decarboxylating"/>
    <property type="match status" value="1"/>
</dbReference>
<dbReference type="Pfam" id="PF00393">
    <property type="entry name" value="6PGD"/>
    <property type="match status" value="1"/>
</dbReference>
<dbReference type="SUPFAM" id="SSF51735">
    <property type="entry name" value="NAD(P)-binding Rossmann-fold domains"/>
    <property type="match status" value="1"/>
</dbReference>
<dbReference type="SUPFAM" id="SSF48179">
    <property type="entry name" value="6-phosphogluconate dehydrogenase C-terminal domain-like"/>
    <property type="match status" value="1"/>
</dbReference>
<feature type="binding site" description="in other chain" evidence="7">
    <location>
        <position position="103"/>
    </location>
    <ligand>
        <name>substrate</name>
        <note>ligand shared between dimeric partners</note>
    </ligand>
</feature>
<reference evidence="11 12" key="1">
    <citation type="submission" date="2019-10" db="EMBL/GenBank/DDBJ databases">
        <title>Gracilibacillus sp. nov. isolated from rice seeds.</title>
        <authorList>
            <person name="He S."/>
        </authorList>
    </citation>
    <scope>NUCLEOTIDE SEQUENCE [LARGE SCALE GENOMIC DNA]</scope>
    <source>
        <strain evidence="11 12">TD8</strain>
    </source>
</reference>
<dbReference type="PROSITE" id="PS00461">
    <property type="entry name" value="6PGD"/>
    <property type="match status" value="1"/>
</dbReference>
<sequence length="473" mass="52382">MAKQQFGVVGLAVMGRNLALNVESRGYSVAVFNRTYQKTEEFLNNEAKGKNFVGAETIEEFVNSLEKPRKIMLMVQAGPATDATIASLKPLLDEGDILIDGGNTFFKDTIRRNAELDESGIHFIGTGVSGGEEGALKGPSIMPGGQQEAYELVAPIFEAISAKVEGDPCVTYIGPNGAGHYVKMVHNGIEYGDMQLICEAYFILKNVLGLGAEDLHEVFADWNKGELDSYLIEITADIFKKKDKETGKPMVDVILDTAGQKGTGKWTSQSSLDLGVPLPVITESVFARFISAMKEERVEASKVLQGPSAYEKPYEGDKDELIEAIRKALYMSKIVSYAQGFAQMRAASEENDWNLRYGDIAMIFRGGCIIRAQFLQKIKEAYDNEPALKNLLLDPYFKGIVESYQESLRKVLSIAMERGIPVPGFASALAYFDSYRTETLPANLLQAQRDYFGAHTYQRNDKEGVFHTEWLED</sequence>
<dbReference type="PANTHER" id="PTHR11811">
    <property type="entry name" value="6-PHOSPHOGLUCONATE DEHYDROGENASE"/>
    <property type="match status" value="1"/>
</dbReference>
<dbReference type="InterPro" id="IPR006115">
    <property type="entry name" value="6PGDH_NADP-bd"/>
</dbReference>
<gene>
    <name evidence="11" type="primary">gndA</name>
    <name evidence="11" type="ORF">F9U64_15145</name>
</gene>
<dbReference type="OrthoDB" id="9804542at2"/>
<dbReference type="Gene3D" id="3.40.50.720">
    <property type="entry name" value="NAD(P)-binding Rossmann-like Domain"/>
    <property type="match status" value="1"/>
</dbReference>
<feature type="binding site" evidence="7">
    <location>
        <position position="455"/>
    </location>
    <ligand>
        <name>substrate</name>
        <note>ligand shared between dimeric partners</note>
    </ligand>
</feature>
<feature type="binding site" evidence="8">
    <location>
        <begin position="75"/>
        <end position="77"/>
    </location>
    <ligand>
        <name>NADP(+)</name>
        <dbReference type="ChEBI" id="CHEBI:58349"/>
    </ligand>
</feature>